<keyword evidence="6" id="KW-0969">Cilium</keyword>
<evidence type="ECO:0000313" key="11">
    <source>
        <dbReference type="EMBL" id="RCN47516.1"/>
    </source>
</evidence>
<dbReference type="GO" id="GO:0005929">
    <property type="term" value="C:cilium"/>
    <property type="evidence" value="ECO:0007669"/>
    <property type="project" value="TreeGrafter"/>
</dbReference>
<dbReference type="InterPro" id="IPR040379">
    <property type="entry name" value="WDR19/dyf-2"/>
</dbReference>
<keyword evidence="12" id="KW-1185">Reference proteome</keyword>
<name>A0A368GT02_ANCCA</name>
<dbReference type="EMBL" id="JOJR01000061">
    <property type="protein sequence ID" value="RCN47516.1"/>
    <property type="molecule type" value="Genomic_DNA"/>
</dbReference>
<evidence type="ECO:0000259" key="9">
    <source>
        <dbReference type="Pfam" id="PF23145"/>
    </source>
</evidence>
<comment type="caution">
    <text evidence="11">The sequence shown here is derived from an EMBL/GenBank/DDBJ whole genome shotgun (WGS) entry which is preliminary data.</text>
</comment>
<dbReference type="InterPro" id="IPR056168">
    <property type="entry name" value="TPR_IF140/IFT172/WDR19"/>
</dbReference>
<protein>
    <submittedName>
        <fullName evidence="11">Tetratricopeptide repeat protein</fullName>
    </submittedName>
</protein>
<keyword evidence="8" id="KW-0966">Cell projection</keyword>
<comment type="subcellular location">
    <subcellularLocation>
        <location evidence="1">Cytoplasm</location>
        <location evidence="1">Cytoskeleton</location>
        <location evidence="1">Cilium basal body</location>
    </subcellularLocation>
</comment>
<sequence length="671" mass="75122">MGLALEGIVAIEEKTLLAAHVAMLLGRYDQAEQLFLKSSQPKEALSMRRDLLDWSKALALAEQLAPTEIPYISREYAQQLEFMGDYPSALAHYENGVIEDPEEETEQILEHNEVCRSGLARMSIRTGDIRKGIQLARDLHGRVVKRDCAIILEQLKQYGEAADLYELGQFYDRAAAVCLKAKAWGKVGELLPKVRSPKIHAQYGKVMEAEKRYKEAAVAYRNARDYDNLVRMLLDHLNMAEEAVKVVRESRSIEGAKLVAKFFSQLGDHASAIRFLVLSNCHQEAFQLAEATDHIADYADSVEADGASQDQLAFLAEYFSNAGDSHNAGRFYLRAGHYRAALEYLMNCGENHESLILAIEAVAAAGDNKLTARLTDYLMGEVDGIPKDAKYLFRLYVALGMTREAATTAVVIARQEQEQGSYTVARNVLLAMYQLYRFYLLSTVSTSTYEIVNIFQELVAKNIKVPNEMQSSLMIIHSYLIVKSLLRRNETLRAARMLIRVMGNISRFPAHVVPILTSTVVVCSKAGLKAAAHRAAVMLMQPEYRQKIDAKYKKKIELFVRRTDKVDDAEESRPPCPHCSYPVPETVLACDNCKSTIPYCIVTGRHIVDSDFAQCPSCNFPAYYSELKKLLALNEMCPMCSSPLNDTIPGDASAYLNNSKSNHEQMSMKSS</sequence>
<proteinExistence type="predicted"/>
<feature type="domain" description="IFT121-like zinc finger" evidence="9">
    <location>
        <begin position="598"/>
        <end position="644"/>
    </location>
</feature>
<dbReference type="GO" id="GO:0030991">
    <property type="term" value="C:intraciliary transport particle A"/>
    <property type="evidence" value="ECO:0007669"/>
    <property type="project" value="TreeGrafter"/>
</dbReference>
<dbReference type="Pfam" id="PF24762">
    <property type="entry name" value="TPR_IF140-IFT172"/>
    <property type="match status" value="1"/>
</dbReference>
<dbReference type="PANTHER" id="PTHR14920:SF0">
    <property type="entry name" value="WD REPEAT DOMAIN 19"/>
    <property type="match status" value="1"/>
</dbReference>
<keyword evidence="7" id="KW-0206">Cytoskeleton</keyword>
<evidence type="ECO:0000256" key="4">
    <source>
        <dbReference type="ARBA" id="ARBA00022737"/>
    </source>
</evidence>
<dbReference type="OrthoDB" id="10250638at2759"/>
<evidence type="ECO:0000256" key="3">
    <source>
        <dbReference type="ARBA" id="ARBA00022574"/>
    </source>
</evidence>
<dbReference type="STRING" id="29170.A0A368GT02"/>
<evidence type="ECO:0000256" key="8">
    <source>
        <dbReference type="ARBA" id="ARBA00023273"/>
    </source>
</evidence>
<dbReference type="GO" id="GO:0035721">
    <property type="term" value="P:intraciliary retrograde transport"/>
    <property type="evidence" value="ECO:0007669"/>
    <property type="project" value="InterPro"/>
</dbReference>
<evidence type="ECO:0000313" key="12">
    <source>
        <dbReference type="Proteomes" id="UP000252519"/>
    </source>
</evidence>
<dbReference type="Pfam" id="PF23145">
    <property type="entry name" value="Zf_2nd_IFT121"/>
    <property type="match status" value="1"/>
</dbReference>
<dbReference type="InterPro" id="IPR056170">
    <property type="entry name" value="Znf_IFT121-like"/>
</dbReference>
<keyword evidence="3" id="KW-0853">WD repeat</keyword>
<evidence type="ECO:0000256" key="6">
    <source>
        <dbReference type="ARBA" id="ARBA00023069"/>
    </source>
</evidence>
<dbReference type="PANTHER" id="PTHR14920">
    <property type="entry name" value="OSMOTIC AVOIDANCE ABNORMAL PROTEIN 1/WD REPEAT MEMBRANE PROTEIN"/>
    <property type="match status" value="1"/>
</dbReference>
<gene>
    <name evidence="11" type="ORF">ANCCAN_06413</name>
</gene>
<keyword evidence="5" id="KW-0970">Cilium biogenesis/degradation</keyword>
<dbReference type="InterPro" id="IPR011990">
    <property type="entry name" value="TPR-like_helical_dom_sf"/>
</dbReference>
<accession>A0A368GT02</accession>
<reference evidence="11 12" key="1">
    <citation type="submission" date="2014-10" db="EMBL/GenBank/DDBJ databases">
        <title>Draft genome of the hookworm Ancylostoma caninum.</title>
        <authorList>
            <person name="Mitreva M."/>
        </authorList>
    </citation>
    <scope>NUCLEOTIDE SEQUENCE [LARGE SCALE GENOMIC DNA]</scope>
    <source>
        <strain evidence="11 12">Baltimore</strain>
    </source>
</reference>
<dbReference type="AlphaFoldDB" id="A0A368GT02"/>
<feature type="domain" description="IF140/IFT172/WDR19 TPR" evidence="10">
    <location>
        <begin position="118"/>
        <end position="379"/>
    </location>
</feature>
<evidence type="ECO:0000256" key="1">
    <source>
        <dbReference type="ARBA" id="ARBA00004120"/>
    </source>
</evidence>
<organism evidence="11 12">
    <name type="scientific">Ancylostoma caninum</name>
    <name type="common">Dog hookworm</name>
    <dbReference type="NCBI Taxonomy" id="29170"/>
    <lineage>
        <taxon>Eukaryota</taxon>
        <taxon>Metazoa</taxon>
        <taxon>Ecdysozoa</taxon>
        <taxon>Nematoda</taxon>
        <taxon>Chromadorea</taxon>
        <taxon>Rhabditida</taxon>
        <taxon>Rhabditina</taxon>
        <taxon>Rhabditomorpha</taxon>
        <taxon>Strongyloidea</taxon>
        <taxon>Ancylostomatidae</taxon>
        <taxon>Ancylostomatinae</taxon>
        <taxon>Ancylostoma</taxon>
    </lineage>
</organism>
<keyword evidence="4" id="KW-0677">Repeat</keyword>
<dbReference type="Gene3D" id="1.25.40.470">
    <property type="match status" value="1"/>
</dbReference>
<dbReference type="GO" id="GO:0060271">
    <property type="term" value="P:cilium assembly"/>
    <property type="evidence" value="ECO:0007669"/>
    <property type="project" value="TreeGrafter"/>
</dbReference>
<evidence type="ECO:0000256" key="5">
    <source>
        <dbReference type="ARBA" id="ARBA00022794"/>
    </source>
</evidence>
<evidence type="ECO:0000256" key="2">
    <source>
        <dbReference type="ARBA" id="ARBA00022490"/>
    </source>
</evidence>
<keyword evidence="2" id="KW-0963">Cytoplasm</keyword>
<dbReference type="Proteomes" id="UP000252519">
    <property type="component" value="Unassembled WGS sequence"/>
</dbReference>
<dbReference type="SUPFAM" id="SSF48452">
    <property type="entry name" value="TPR-like"/>
    <property type="match status" value="1"/>
</dbReference>
<evidence type="ECO:0000259" key="10">
    <source>
        <dbReference type="Pfam" id="PF24762"/>
    </source>
</evidence>
<evidence type="ECO:0000256" key="7">
    <source>
        <dbReference type="ARBA" id="ARBA00023212"/>
    </source>
</evidence>